<dbReference type="AlphaFoldDB" id="A0A3M7H3Z4"/>
<dbReference type="InterPro" id="IPR005225">
    <property type="entry name" value="Small_GTP-bd"/>
</dbReference>
<comment type="caution">
    <text evidence="5">The sequence shown here is derived from an EMBL/GenBank/DDBJ whole genome shotgun (WGS) entry which is preliminary data.</text>
</comment>
<feature type="transmembrane region" description="Helical" evidence="4">
    <location>
        <begin position="292"/>
        <end position="313"/>
    </location>
</feature>
<feature type="transmembrane region" description="Helical" evidence="4">
    <location>
        <begin position="531"/>
        <end position="555"/>
    </location>
</feature>
<dbReference type="Gene3D" id="1.20.1250.20">
    <property type="entry name" value="MFS general substrate transporter like domains"/>
    <property type="match status" value="2"/>
</dbReference>
<protein>
    <recommendedName>
        <fullName evidence="7">Major facilitator superfamily (MFS) profile domain-containing protein</fullName>
    </recommendedName>
</protein>
<feature type="transmembrane region" description="Helical" evidence="4">
    <location>
        <begin position="457"/>
        <end position="475"/>
    </location>
</feature>
<dbReference type="GO" id="GO:0022857">
    <property type="term" value="F:transmembrane transporter activity"/>
    <property type="evidence" value="ECO:0007669"/>
    <property type="project" value="InterPro"/>
</dbReference>
<evidence type="ECO:0000256" key="3">
    <source>
        <dbReference type="SAM" id="MobiDB-lite"/>
    </source>
</evidence>
<comment type="similarity">
    <text evidence="2">Belongs to the major facilitator superfamily. Monocarboxylate porter (TC 2.A.1.13) family.</text>
</comment>
<dbReference type="GO" id="GO:0003924">
    <property type="term" value="F:GTPase activity"/>
    <property type="evidence" value="ECO:0007669"/>
    <property type="project" value="InterPro"/>
</dbReference>
<comment type="subcellular location">
    <subcellularLocation>
        <location evidence="1">Membrane</location>
        <topology evidence="1">Multi-pass membrane protein</topology>
    </subcellularLocation>
</comment>
<dbReference type="Pfam" id="PF00071">
    <property type="entry name" value="Ras"/>
    <property type="match status" value="1"/>
</dbReference>
<dbReference type="Gene3D" id="3.40.50.300">
    <property type="entry name" value="P-loop containing nucleotide triphosphate hydrolases"/>
    <property type="match status" value="1"/>
</dbReference>
<gene>
    <name evidence="5" type="ORF">D0864_01812</name>
</gene>
<name>A0A3M7H3Z4_HORWE</name>
<dbReference type="InterPro" id="IPR001806">
    <property type="entry name" value="Small_GTPase"/>
</dbReference>
<evidence type="ECO:0000256" key="1">
    <source>
        <dbReference type="ARBA" id="ARBA00004141"/>
    </source>
</evidence>
<dbReference type="SUPFAM" id="SSF52540">
    <property type="entry name" value="P-loop containing nucleoside triphosphate hydrolases"/>
    <property type="match status" value="1"/>
</dbReference>
<dbReference type="GO" id="GO:0005525">
    <property type="term" value="F:GTP binding"/>
    <property type="evidence" value="ECO:0007669"/>
    <property type="project" value="InterPro"/>
</dbReference>
<dbReference type="SMART" id="SM00175">
    <property type="entry name" value="RAB"/>
    <property type="match status" value="1"/>
</dbReference>
<dbReference type="NCBIfam" id="TIGR00231">
    <property type="entry name" value="small_GTP"/>
    <property type="match status" value="1"/>
</dbReference>
<feature type="transmembrane region" description="Helical" evidence="4">
    <location>
        <begin position="587"/>
        <end position="613"/>
    </location>
</feature>
<dbReference type="InterPro" id="IPR036259">
    <property type="entry name" value="MFS_trans_sf"/>
</dbReference>
<organism evidence="5 6">
    <name type="scientific">Hortaea werneckii</name>
    <name type="common">Black yeast</name>
    <name type="synonym">Cladosporium werneckii</name>
    <dbReference type="NCBI Taxonomy" id="91943"/>
    <lineage>
        <taxon>Eukaryota</taxon>
        <taxon>Fungi</taxon>
        <taxon>Dikarya</taxon>
        <taxon>Ascomycota</taxon>
        <taxon>Pezizomycotina</taxon>
        <taxon>Dothideomycetes</taxon>
        <taxon>Dothideomycetidae</taxon>
        <taxon>Mycosphaerellales</taxon>
        <taxon>Teratosphaeriaceae</taxon>
        <taxon>Hortaea</taxon>
    </lineage>
</organism>
<dbReference type="EMBL" id="QWIO01000119">
    <property type="protein sequence ID" value="RMZ08131.1"/>
    <property type="molecule type" value="Genomic_DNA"/>
</dbReference>
<dbReference type="PRINTS" id="PR00449">
    <property type="entry name" value="RASTRNSFRMNG"/>
</dbReference>
<feature type="region of interest" description="Disordered" evidence="3">
    <location>
        <begin position="181"/>
        <end position="224"/>
    </location>
</feature>
<dbReference type="SUPFAM" id="SSF103473">
    <property type="entry name" value="MFS general substrate transporter"/>
    <property type="match status" value="1"/>
</dbReference>
<dbReference type="PANTHER" id="PTHR11360">
    <property type="entry name" value="MONOCARBOXYLATE TRANSPORTER"/>
    <property type="match status" value="1"/>
</dbReference>
<dbReference type="Pfam" id="PF07690">
    <property type="entry name" value="MFS_1"/>
    <property type="match status" value="1"/>
</dbReference>
<feature type="transmembrane region" description="Helical" evidence="4">
    <location>
        <begin position="666"/>
        <end position="686"/>
    </location>
</feature>
<feature type="transmembrane region" description="Helical" evidence="4">
    <location>
        <begin position="424"/>
        <end position="445"/>
    </location>
</feature>
<dbReference type="VEuPathDB" id="FungiDB:BTJ68_01339"/>
<feature type="transmembrane region" description="Helical" evidence="4">
    <location>
        <begin position="366"/>
        <end position="389"/>
    </location>
</feature>
<dbReference type="PROSITE" id="PS51419">
    <property type="entry name" value="RAB"/>
    <property type="match status" value="1"/>
</dbReference>
<dbReference type="FunFam" id="3.40.50.300:FF:001423">
    <property type="entry name" value="Ras family GTPase"/>
    <property type="match status" value="1"/>
</dbReference>
<evidence type="ECO:0000313" key="5">
    <source>
        <dbReference type="EMBL" id="RMZ08131.1"/>
    </source>
</evidence>
<keyword evidence="4" id="KW-0472">Membrane</keyword>
<reference evidence="5 6" key="1">
    <citation type="journal article" date="2018" name="BMC Genomics">
        <title>Genomic evidence for intraspecific hybridization in a clonal and extremely halotolerant yeast.</title>
        <authorList>
            <person name="Gostincar C."/>
            <person name="Stajich J.E."/>
            <person name="Zupancic J."/>
            <person name="Zalar P."/>
            <person name="Gunde-Cimerman N."/>
        </authorList>
    </citation>
    <scope>NUCLEOTIDE SEQUENCE [LARGE SCALE GENOMIC DNA]</scope>
    <source>
        <strain evidence="5 6">EXF-10513</strain>
    </source>
</reference>
<evidence type="ECO:0000313" key="6">
    <source>
        <dbReference type="Proteomes" id="UP000269539"/>
    </source>
</evidence>
<feature type="transmembrane region" description="Helical" evidence="4">
    <location>
        <begin position="496"/>
        <end position="519"/>
    </location>
</feature>
<keyword evidence="4" id="KW-0812">Transmembrane</keyword>
<dbReference type="InterPro" id="IPR027417">
    <property type="entry name" value="P-loop_NTPase"/>
</dbReference>
<dbReference type="InterPro" id="IPR050327">
    <property type="entry name" value="Proton-linked_MCT"/>
</dbReference>
<accession>A0A3M7H3Z4</accession>
<dbReference type="InterPro" id="IPR011701">
    <property type="entry name" value="MFS"/>
</dbReference>
<dbReference type="CDD" id="cd00876">
    <property type="entry name" value="Ras"/>
    <property type="match status" value="1"/>
</dbReference>
<dbReference type="VEuPathDB" id="FungiDB:BTJ68_01340"/>
<dbReference type="SMART" id="SM00173">
    <property type="entry name" value="RAS"/>
    <property type="match status" value="1"/>
</dbReference>
<dbReference type="PANTHER" id="PTHR11360:SF287">
    <property type="entry name" value="MFS MONOCARBOXYLATE TRANSPORTER"/>
    <property type="match status" value="1"/>
</dbReference>
<dbReference type="GO" id="GO:0016020">
    <property type="term" value="C:membrane"/>
    <property type="evidence" value="ECO:0007669"/>
    <property type="project" value="UniProtKB-SubCell"/>
</dbReference>
<dbReference type="SMART" id="SM00174">
    <property type="entry name" value="RHO"/>
    <property type="match status" value="1"/>
</dbReference>
<evidence type="ECO:0008006" key="7">
    <source>
        <dbReference type="Google" id="ProtNLM"/>
    </source>
</evidence>
<feature type="transmembrane region" description="Helical" evidence="4">
    <location>
        <begin position="333"/>
        <end position="354"/>
    </location>
</feature>
<keyword evidence="4" id="KW-1133">Transmembrane helix</keyword>
<proteinExistence type="inferred from homology"/>
<feature type="transmembrane region" description="Helical" evidence="4">
    <location>
        <begin position="625"/>
        <end position="646"/>
    </location>
</feature>
<dbReference type="PROSITE" id="PS51421">
    <property type="entry name" value="RAS"/>
    <property type="match status" value="1"/>
</dbReference>
<feature type="transmembrane region" description="Helical" evidence="4">
    <location>
        <begin position="562"/>
        <end position="581"/>
    </location>
</feature>
<feature type="transmembrane region" description="Helical" evidence="4">
    <location>
        <begin position="395"/>
        <end position="412"/>
    </location>
</feature>
<dbReference type="Proteomes" id="UP000269539">
    <property type="component" value="Unassembled WGS sequence"/>
</dbReference>
<sequence length="693" mass="75947">MDGSNKISITVCGDGGCGKSSITLRLVRSQWTHEYDPTIEDSYSVTRTIDGVTYSLNLTDTAGQEEYRGLWSSSNLHSDAFLLVYDITQANSLDALEHFNSLIDMERETRFEQGGVLPVCMVAGNKCDLQAMRQVSAKDGLQWAKSRGYGFMETSAREMVNIEETFALLVRKVVASRAQHVRGEPQELPSSTARTEPLTPLPADTEKEFPSQPQNEQPSERPKKQRWWQKLKCWCNHTLNIMDSTTALRNNSSAVTSRRNSYELGDFETGQQWSEQNHEVQSLPRADGGKDAWMLLGACFLLEALVWGFPFSFGIFQDYYINQNLFEGGEGGIAAIGTTATGLMYFAAPFVAVAGQRWPQYRRPTMWTGAAIIVLSLIGASFCTTVPGLLATEGVLYAIGGVITYFPAIQYIDEWFIMKKGLAYGVVWAGTGSAGIVVPFFSQWLLDSFGFRTTLRVWAIILAVMMTPALYFIKGRLPVTGSSAFRPVDLGYMKRAAFWVFWISIMFEGLGYFVPTYWLPSFARSLNMPSFVGPLGLALYNVAVVVGAVSMGALVDHCHAGTASLVSTVGQMLAIFVFWGLTSTQPMLYVFSLMWGVFAGSWAATWTGAAAAIRNKEPTGSNMDITTVIALFAAAKGVGSVISGPLSEKLVDIQANWQAAYAYGTSYAGLIVFTGVAVTLGGLAWVGRLVRLV</sequence>
<evidence type="ECO:0000256" key="4">
    <source>
        <dbReference type="SAM" id="Phobius"/>
    </source>
</evidence>
<evidence type="ECO:0000256" key="2">
    <source>
        <dbReference type="ARBA" id="ARBA00006727"/>
    </source>
</evidence>